<keyword evidence="3" id="KW-1185">Reference proteome</keyword>
<dbReference type="AlphaFoldDB" id="A0A511DES0"/>
<comment type="caution">
    <text evidence="2">The sequence shown here is derived from an EMBL/GenBank/DDBJ whole genome shotgun (WGS) entry which is preliminary data.</text>
</comment>
<evidence type="ECO:0000256" key="1">
    <source>
        <dbReference type="SAM" id="Phobius"/>
    </source>
</evidence>
<dbReference type="EMBL" id="BJVJ01000017">
    <property type="protein sequence ID" value="GEL23271.1"/>
    <property type="molecule type" value="Genomic_DNA"/>
</dbReference>
<proteinExistence type="predicted"/>
<feature type="transmembrane region" description="Helical" evidence="1">
    <location>
        <begin position="190"/>
        <end position="213"/>
    </location>
</feature>
<protein>
    <submittedName>
        <fullName evidence="2">Uncharacterized protein</fullName>
    </submittedName>
</protein>
<feature type="transmembrane region" description="Helical" evidence="1">
    <location>
        <begin position="225"/>
        <end position="247"/>
    </location>
</feature>
<feature type="transmembrane region" description="Helical" evidence="1">
    <location>
        <begin position="148"/>
        <end position="169"/>
    </location>
</feature>
<gene>
    <name evidence="2" type="ORF">PSU4_22250</name>
</gene>
<evidence type="ECO:0000313" key="3">
    <source>
        <dbReference type="Proteomes" id="UP000321685"/>
    </source>
</evidence>
<feature type="transmembrane region" description="Helical" evidence="1">
    <location>
        <begin position="111"/>
        <end position="136"/>
    </location>
</feature>
<keyword evidence="1" id="KW-1133">Transmembrane helix</keyword>
<dbReference type="Proteomes" id="UP000321685">
    <property type="component" value="Unassembled WGS sequence"/>
</dbReference>
<name>A0A511DES0_9PSEU</name>
<evidence type="ECO:0000313" key="2">
    <source>
        <dbReference type="EMBL" id="GEL23271.1"/>
    </source>
</evidence>
<reference evidence="2 3" key="1">
    <citation type="submission" date="2019-07" db="EMBL/GenBank/DDBJ databases">
        <title>Whole genome shotgun sequence of Pseudonocardia sulfidoxydans NBRC 16205.</title>
        <authorList>
            <person name="Hosoyama A."/>
            <person name="Uohara A."/>
            <person name="Ohji S."/>
            <person name="Ichikawa N."/>
        </authorList>
    </citation>
    <scope>NUCLEOTIDE SEQUENCE [LARGE SCALE GENOMIC DNA]</scope>
    <source>
        <strain evidence="2 3">NBRC 16205</strain>
    </source>
</reference>
<organism evidence="2 3">
    <name type="scientific">Pseudonocardia sulfidoxydans NBRC 16205</name>
    <dbReference type="NCBI Taxonomy" id="1223511"/>
    <lineage>
        <taxon>Bacteria</taxon>
        <taxon>Bacillati</taxon>
        <taxon>Actinomycetota</taxon>
        <taxon>Actinomycetes</taxon>
        <taxon>Pseudonocardiales</taxon>
        <taxon>Pseudonocardiaceae</taxon>
        <taxon>Pseudonocardia</taxon>
    </lineage>
</organism>
<accession>A0A511DES0</accession>
<keyword evidence="1" id="KW-0812">Transmembrane</keyword>
<sequence length="379" mass="40502">MFAVLVEMLRLAHVRRGVPLRAGEAVDLEVAVRVGAARRVQRAIAATVPSLSRSARRAERAAQRATRMATSVLSLRQRTVAVSGRSVPVSEAAVIASAAPNGTRHRDRDGVLLRLLGVLLLLVDVAALIIVIGFLVNVDWAAPSPADLVTVVALAVFGGAVQAMLAVRLGKLLWARRHSDPDVEEYPRRGAVVVPLAGLLGLLAALAAAALLVRVDVEAQLAQAGTLGTAVGLLLAGSALAAPWCVVAQEAYRESPEAALVRACARAVVRTDRAACRRLAFGRWCLDTAVRRERGYRARYTRLRARLHAEYLRAEEAVRIARGLVDPQLVHARDDEAFPLPDVPELDEPARDVADAIRTARAALAFAAGDVREDHDLAG</sequence>
<keyword evidence="1" id="KW-0472">Membrane</keyword>